<dbReference type="InterPro" id="IPR043502">
    <property type="entry name" value="DNA/RNA_pol_sf"/>
</dbReference>
<dbReference type="OrthoDB" id="5366084at2"/>
<keyword evidence="3" id="KW-0548">Nucleotidyltransferase</keyword>
<dbReference type="AlphaFoldDB" id="A0A1H4EHV3"/>
<dbReference type="STRING" id="37625.SAMN05660420_03362"/>
<dbReference type="GO" id="GO:0003964">
    <property type="term" value="F:RNA-directed DNA polymerase activity"/>
    <property type="evidence" value="ECO:0007669"/>
    <property type="project" value="UniProtKB-KW"/>
</dbReference>
<dbReference type="Pfam" id="PF00078">
    <property type="entry name" value="RVT_1"/>
    <property type="match status" value="1"/>
</dbReference>
<feature type="domain" description="Reverse transcriptase" evidence="2">
    <location>
        <begin position="94"/>
        <end position="323"/>
    </location>
</feature>
<evidence type="ECO:0000259" key="2">
    <source>
        <dbReference type="PROSITE" id="PS50878"/>
    </source>
</evidence>
<dbReference type="PANTHER" id="PTHR34047:SF8">
    <property type="entry name" value="PROTEIN YKFC"/>
    <property type="match status" value="1"/>
</dbReference>
<keyword evidence="3" id="KW-0695">RNA-directed DNA polymerase</keyword>
<dbReference type="InterPro" id="IPR030931">
    <property type="entry name" value="Group_II_RT_mat"/>
</dbReference>
<dbReference type="RefSeq" id="WP_092350976.1">
    <property type="nucleotide sequence ID" value="NZ_FNQN01000019.1"/>
</dbReference>
<dbReference type="Pfam" id="PF08388">
    <property type="entry name" value="GIIM"/>
    <property type="match status" value="1"/>
</dbReference>
<dbReference type="SUPFAM" id="SSF56672">
    <property type="entry name" value="DNA/RNA polymerases"/>
    <property type="match status" value="1"/>
</dbReference>
<proteinExistence type="inferred from homology"/>
<evidence type="ECO:0000313" key="3">
    <source>
        <dbReference type="EMBL" id="SEA83812.1"/>
    </source>
</evidence>
<accession>A0A1H4EHV3</accession>
<protein>
    <submittedName>
        <fullName evidence="3">RNA-directed DNA polymerase</fullName>
    </submittedName>
</protein>
<keyword evidence="3" id="KW-0808">Transferase</keyword>
<dbReference type="CDD" id="cd01651">
    <property type="entry name" value="RT_G2_intron"/>
    <property type="match status" value="1"/>
</dbReference>
<reference evidence="3 4" key="1">
    <citation type="submission" date="2016-10" db="EMBL/GenBank/DDBJ databases">
        <authorList>
            <person name="de Groot N.N."/>
        </authorList>
    </citation>
    <scope>NUCLEOTIDE SEQUENCE [LARGE SCALE GENOMIC DNA]</scope>
    <source>
        <strain evidence="3 4">DSM 7343</strain>
    </source>
</reference>
<dbReference type="PANTHER" id="PTHR34047">
    <property type="entry name" value="NUCLEAR INTRON MATURASE 1, MITOCHONDRIAL-RELATED"/>
    <property type="match status" value="1"/>
</dbReference>
<sequence>MTATNVAGAPSACLPDWDSIDWAQIHKQVYRLQMRIAKAVREKCWGKVATLQHLLTHSLAAKLWAVRRVVTNKGKNTPGIDGKLWRTSRRRINAIRLLRQRGYRPQPLRRAYVPKSNGKMRPLGIPTMTDRAMQALYALALDPIAEMMADVNSYGFRKKRSIADAIGQCFLSLCRKHSPQWIWETDIRACFDQISHQWLLANIPMNKRILRGWLKCGYLEKDAFFATKAGTPQGGIISPLLANMTLDGLEAAIVAVIPKRGAKVNMVRYADDLIITGASPARLKEKVIPVVTGFLAERGLTLSEEKTRLCHINDGFDFLGVNIRKYGQKLMIKPSPQKVRGFLSEIKEFIKSCVALPTDIFIRRLNSKLRGWAQSYRQVVAKKVFAWVDYCVYHYLRKWMRHRHRNKTDAWLKQHYYTRIGMRSEFFAMSINSHGEQQRLFLLKTADLPIRRHTKVTGTATPYDPAWSDYFKRRAKQREVQRMSDRRFLSTCTLQRQTG</sequence>
<evidence type="ECO:0000313" key="4">
    <source>
        <dbReference type="Proteomes" id="UP000199409"/>
    </source>
</evidence>
<dbReference type="Pfam" id="PF13655">
    <property type="entry name" value="RVT_N"/>
    <property type="match status" value="1"/>
</dbReference>
<name>A0A1H4EHV3_9BACT</name>
<dbReference type="NCBIfam" id="TIGR04416">
    <property type="entry name" value="group_II_RT_mat"/>
    <property type="match status" value="1"/>
</dbReference>
<dbReference type="EMBL" id="FNQN01000019">
    <property type="protein sequence ID" value="SEA83812.1"/>
    <property type="molecule type" value="Genomic_DNA"/>
</dbReference>
<gene>
    <name evidence="3" type="ORF">SAMN05660420_03362</name>
</gene>
<dbReference type="PROSITE" id="PS50878">
    <property type="entry name" value="RT_POL"/>
    <property type="match status" value="1"/>
</dbReference>
<dbReference type="InterPro" id="IPR000477">
    <property type="entry name" value="RT_dom"/>
</dbReference>
<dbReference type="InterPro" id="IPR051083">
    <property type="entry name" value="GrpII_Intron_Splice-Mob/Def"/>
</dbReference>
<dbReference type="Proteomes" id="UP000199409">
    <property type="component" value="Unassembled WGS sequence"/>
</dbReference>
<dbReference type="InterPro" id="IPR013597">
    <property type="entry name" value="Mat_intron_G2"/>
</dbReference>
<comment type="similarity">
    <text evidence="1">Belongs to the bacterial reverse transcriptase family.</text>
</comment>
<dbReference type="InterPro" id="IPR025960">
    <property type="entry name" value="RVT_N"/>
</dbReference>
<organism evidence="3 4">
    <name type="scientific">Desulfuromusa kysingii</name>
    <dbReference type="NCBI Taxonomy" id="37625"/>
    <lineage>
        <taxon>Bacteria</taxon>
        <taxon>Pseudomonadati</taxon>
        <taxon>Thermodesulfobacteriota</taxon>
        <taxon>Desulfuromonadia</taxon>
        <taxon>Desulfuromonadales</taxon>
        <taxon>Geopsychrobacteraceae</taxon>
        <taxon>Desulfuromusa</taxon>
    </lineage>
</organism>
<keyword evidence="4" id="KW-1185">Reference proteome</keyword>
<evidence type="ECO:0000256" key="1">
    <source>
        <dbReference type="ARBA" id="ARBA00034120"/>
    </source>
</evidence>